<organism evidence="6 7">
    <name type="scientific">Actinia tenebrosa</name>
    <name type="common">Australian red waratah sea anemone</name>
    <dbReference type="NCBI Taxonomy" id="6105"/>
    <lineage>
        <taxon>Eukaryota</taxon>
        <taxon>Metazoa</taxon>
        <taxon>Cnidaria</taxon>
        <taxon>Anthozoa</taxon>
        <taxon>Hexacorallia</taxon>
        <taxon>Actiniaria</taxon>
        <taxon>Actiniidae</taxon>
        <taxon>Actinia</taxon>
    </lineage>
</organism>
<feature type="signal peptide" evidence="4">
    <location>
        <begin position="1"/>
        <end position="16"/>
    </location>
</feature>
<feature type="domain" description="DUF3456" evidence="5">
    <location>
        <begin position="83"/>
        <end position="230"/>
    </location>
</feature>
<sequence length="274" mass="32647">MKISFIVLFFIVVCRGSELEISDNDYELIDGIMVPKKTRITEERRTQDGKDKDDEEVYYKDDDVTEDDAPEEENEMTTHLPTKCHVCRLLVVELEERLSKLGRIRQERPNRAPIYYKEEKVILNAIQDLCEKMKSYNIRRSQPFRYKKGVKSYSRLQVEDAMKDSKVKHFLFFTPEQDIDDPTGEIQRLQNQCHDLLVDHQHDLIHWFHKAQSRDLTTWFCRNRVLVNENQDCLNQEIPTKRKKKQVAQKENNDKENSSEVEKTNNETIEHQEL</sequence>
<comment type="similarity">
    <text evidence="1">Belongs to the canopy family.</text>
</comment>
<dbReference type="PANTHER" id="PTHR15382">
    <property type="entry name" value="CTG4A-RELATED"/>
    <property type="match status" value="1"/>
</dbReference>
<dbReference type="AlphaFoldDB" id="A0A6P8INX4"/>
<evidence type="ECO:0000313" key="7">
    <source>
        <dbReference type="RefSeq" id="XP_031568210.1"/>
    </source>
</evidence>
<dbReference type="GeneID" id="116302932"/>
<keyword evidence="2 4" id="KW-0732">Signal</keyword>
<evidence type="ECO:0000313" key="6">
    <source>
        <dbReference type="Proteomes" id="UP000515163"/>
    </source>
</evidence>
<feature type="compositionally biased region" description="Acidic residues" evidence="3">
    <location>
        <begin position="63"/>
        <end position="75"/>
    </location>
</feature>
<feature type="region of interest" description="Disordered" evidence="3">
    <location>
        <begin position="240"/>
        <end position="274"/>
    </location>
</feature>
<evidence type="ECO:0000256" key="2">
    <source>
        <dbReference type="ARBA" id="ARBA00022729"/>
    </source>
</evidence>
<keyword evidence="6" id="KW-1185">Reference proteome</keyword>
<feature type="compositionally biased region" description="Basic and acidic residues" evidence="3">
    <location>
        <begin position="251"/>
        <end position="274"/>
    </location>
</feature>
<evidence type="ECO:0000259" key="5">
    <source>
        <dbReference type="Pfam" id="PF11938"/>
    </source>
</evidence>
<dbReference type="KEGG" id="aten:116302932"/>
<accession>A0A6P8INX4</accession>
<proteinExistence type="inferred from homology"/>
<dbReference type="OrthoDB" id="6020060at2759"/>
<dbReference type="PANTHER" id="PTHR15382:SF8">
    <property type="entry name" value="CANOPY B"/>
    <property type="match status" value="1"/>
</dbReference>
<reference evidence="7" key="1">
    <citation type="submission" date="2025-08" db="UniProtKB">
        <authorList>
            <consortium name="RefSeq"/>
        </authorList>
    </citation>
    <scope>IDENTIFICATION</scope>
    <source>
        <tissue evidence="7">Tentacle</tissue>
    </source>
</reference>
<feature type="compositionally biased region" description="Basic and acidic residues" evidence="3">
    <location>
        <begin position="43"/>
        <end position="62"/>
    </location>
</feature>
<evidence type="ECO:0000256" key="4">
    <source>
        <dbReference type="SAM" id="SignalP"/>
    </source>
</evidence>
<dbReference type="RefSeq" id="XP_031568210.1">
    <property type="nucleotide sequence ID" value="XM_031712350.1"/>
</dbReference>
<dbReference type="InterPro" id="IPR021852">
    <property type="entry name" value="DUF3456"/>
</dbReference>
<protein>
    <submittedName>
        <fullName evidence="7">Protein canopy 4-like</fullName>
    </submittedName>
</protein>
<dbReference type="InParanoid" id="A0A6P8INX4"/>
<dbReference type="Proteomes" id="UP000515163">
    <property type="component" value="Unplaced"/>
</dbReference>
<feature type="chain" id="PRO_5027789618" evidence="4">
    <location>
        <begin position="17"/>
        <end position="274"/>
    </location>
</feature>
<feature type="region of interest" description="Disordered" evidence="3">
    <location>
        <begin position="43"/>
        <end position="77"/>
    </location>
</feature>
<dbReference type="Pfam" id="PF11938">
    <property type="entry name" value="DUF3456"/>
    <property type="match status" value="1"/>
</dbReference>
<name>A0A6P8INX4_ACTTE</name>
<evidence type="ECO:0000256" key="1">
    <source>
        <dbReference type="ARBA" id="ARBA00007285"/>
    </source>
</evidence>
<gene>
    <name evidence="7" type="primary">LOC116302932</name>
</gene>
<evidence type="ECO:0000256" key="3">
    <source>
        <dbReference type="SAM" id="MobiDB-lite"/>
    </source>
</evidence>